<proteinExistence type="predicted"/>
<dbReference type="EMBL" id="LSQZ01000003">
    <property type="protein sequence ID" value="KXI14684.1"/>
    <property type="molecule type" value="Genomic_DNA"/>
</dbReference>
<protein>
    <recommendedName>
        <fullName evidence="1">HNH nuclease domain-containing protein</fullName>
    </recommendedName>
</protein>
<dbReference type="Gene3D" id="1.10.30.50">
    <property type="match status" value="1"/>
</dbReference>
<dbReference type="InterPro" id="IPR002711">
    <property type="entry name" value="HNH"/>
</dbReference>
<dbReference type="Pfam" id="PF01844">
    <property type="entry name" value="HNH"/>
    <property type="match status" value="1"/>
</dbReference>
<dbReference type="RefSeq" id="WP_061101561.1">
    <property type="nucleotide sequence ID" value="NZ_KQ961784.1"/>
</dbReference>
<dbReference type="SMART" id="SM00507">
    <property type="entry name" value="HNHc"/>
    <property type="match status" value="1"/>
</dbReference>
<accession>A0A135YZ50</accession>
<comment type="caution">
    <text evidence="2">The sequence shown here is derived from an EMBL/GenBank/DDBJ whole genome shotgun (WGS) entry which is preliminary data.</text>
</comment>
<evidence type="ECO:0000259" key="1">
    <source>
        <dbReference type="SMART" id="SM00507"/>
    </source>
</evidence>
<feature type="domain" description="HNH nuclease" evidence="1">
    <location>
        <begin position="35"/>
        <end position="90"/>
    </location>
</feature>
<sequence>MDLMTPELLSKIKGWLAEGKDYRCYQLKEWRGVKGIRARAKERDKYCVDCAKVGKLSRIEEVHHETELKDDPTKFLRLDNVVCLCQTCHNKRHDRFEGNKPKGFSTQERW</sequence>
<dbReference type="GO" id="GO:0003676">
    <property type="term" value="F:nucleic acid binding"/>
    <property type="evidence" value="ECO:0007669"/>
    <property type="project" value="InterPro"/>
</dbReference>
<evidence type="ECO:0000313" key="2">
    <source>
        <dbReference type="EMBL" id="KXI14684.1"/>
    </source>
</evidence>
<evidence type="ECO:0000313" key="3">
    <source>
        <dbReference type="Proteomes" id="UP000070326"/>
    </source>
</evidence>
<dbReference type="Proteomes" id="UP000070326">
    <property type="component" value="Unassembled WGS sequence"/>
</dbReference>
<dbReference type="GO" id="GO:0008270">
    <property type="term" value="F:zinc ion binding"/>
    <property type="evidence" value="ECO:0007669"/>
    <property type="project" value="InterPro"/>
</dbReference>
<dbReference type="GO" id="GO:0004519">
    <property type="term" value="F:endonuclease activity"/>
    <property type="evidence" value="ECO:0007669"/>
    <property type="project" value="InterPro"/>
</dbReference>
<organism evidence="2 3">
    <name type="scientific">Peptostreptococcus anaerobius</name>
    <dbReference type="NCBI Taxonomy" id="1261"/>
    <lineage>
        <taxon>Bacteria</taxon>
        <taxon>Bacillati</taxon>
        <taxon>Bacillota</taxon>
        <taxon>Clostridia</taxon>
        <taxon>Peptostreptococcales</taxon>
        <taxon>Peptostreptococcaceae</taxon>
        <taxon>Peptostreptococcus</taxon>
    </lineage>
</organism>
<dbReference type="STRING" id="1261.HMPREF3195_00139"/>
<dbReference type="PATRIC" id="fig|1261.5.peg.141"/>
<dbReference type="InterPro" id="IPR003615">
    <property type="entry name" value="HNH_nuc"/>
</dbReference>
<gene>
    <name evidence="2" type="ORF">HMPREF3195_00139</name>
</gene>
<dbReference type="AlphaFoldDB" id="A0A135YZ50"/>
<dbReference type="CDD" id="cd00085">
    <property type="entry name" value="HNHc"/>
    <property type="match status" value="1"/>
</dbReference>
<name>A0A135YZ50_9FIRM</name>
<reference evidence="2 3" key="1">
    <citation type="submission" date="2016-02" db="EMBL/GenBank/DDBJ databases">
        <authorList>
            <person name="Wen L."/>
            <person name="He K."/>
            <person name="Yang H."/>
        </authorList>
    </citation>
    <scope>NUCLEOTIDE SEQUENCE [LARGE SCALE GENOMIC DNA]</scope>
    <source>
        <strain evidence="2 3">MJR8628A</strain>
    </source>
</reference>